<feature type="region of interest" description="Disordered" evidence="1">
    <location>
        <begin position="126"/>
        <end position="154"/>
    </location>
</feature>
<feature type="region of interest" description="Disordered" evidence="1">
    <location>
        <begin position="53"/>
        <end position="75"/>
    </location>
</feature>
<proteinExistence type="predicted"/>
<organism evidence="3">
    <name type="scientific">Thrips palmi</name>
    <name type="common">Melon thrips</name>
    <dbReference type="NCBI Taxonomy" id="161013"/>
    <lineage>
        <taxon>Eukaryota</taxon>
        <taxon>Metazoa</taxon>
        <taxon>Ecdysozoa</taxon>
        <taxon>Arthropoda</taxon>
        <taxon>Hexapoda</taxon>
        <taxon>Insecta</taxon>
        <taxon>Pterygota</taxon>
        <taxon>Neoptera</taxon>
        <taxon>Paraneoptera</taxon>
        <taxon>Thysanoptera</taxon>
        <taxon>Terebrantia</taxon>
        <taxon>Thripoidea</taxon>
        <taxon>Thripidae</taxon>
        <taxon>Thrips</taxon>
    </lineage>
</organism>
<sequence length="215" mass="24739">MDRKYPSVPMGAGVLHAKRATYSPETHQLLKVLMAESRLTMLQRKQLGASLRQGDSLPAQPQPAHCPSSLPRANNPFEANNPFRLGCRRLRDTILSSGAYERDRFVPAHPRIDKDGEKRTFQDKMSFGRVMPPSPRNKKSKFRRPSSPPAQAEMDRFDELVQEVNERVQFLKEMEDLGQAHKYYPIIQQEIAAKVREMERIDKERCKELEIGPDK</sequence>
<protein>
    <submittedName>
        <fullName evidence="3">UPF0193 protein EVG1</fullName>
    </submittedName>
</protein>
<dbReference type="OrthoDB" id="10262032at2759"/>
<gene>
    <name evidence="3" type="primary">LOC117649216</name>
</gene>
<dbReference type="GeneID" id="117649216"/>
<dbReference type="PANTHER" id="PTHR28348:SF1">
    <property type="entry name" value="UPF0193 PROTEIN EVG1"/>
    <property type="match status" value="1"/>
</dbReference>
<dbReference type="KEGG" id="tpal:117649216"/>
<evidence type="ECO:0000256" key="1">
    <source>
        <dbReference type="SAM" id="MobiDB-lite"/>
    </source>
</evidence>
<dbReference type="Proteomes" id="UP000515158">
    <property type="component" value="Unplaced"/>
</dbReference>
<dbReference type="InterPro" id="IPR007914">
    <property type="entry name" value="UPF0193"/>
</dbReference>
<evidence type="ECO:0000313" key="3">
    <source>
        <dbReference type="RefSeq" id="XP_034247643.1"/>
    </source>
</evidence>
<keyword evidence="2" id="KW-1185">Reference proteome</keyword>
<name>A0A6P8Z598_THRPL</name>
<dbReference type="Pfam" id="PF05250">
    <property type="entry name" value="UPF0193"/>
    <property type="match status" value="1"/>
</dbReference>
<dbReference type="FunCoup" id="A0A6P8Z598">
    <property type="interactions" value="2"/>
</dbReference>
<evidence type="ECO:0000313" key="2">
    <source>
        <dbReference type="Proteomes" id="UP000515158"/>
    </source>
</evidence>
<dbReference type="RefSeq" id="XP_034247643.1">
    <property type="nucleotide sequence ID" value="XM_034391752.1"/>
</dbReference>
<reference evidence="3" key="1">
    <citation type="submission" date="2025-08" db="UniProtKB">
        <authorList>
            <consortium name="RefSeq"/>
        </authorList>
    </citation>
    <scope>IDENTIFICATION</scope>
    <source>
        <tissue evidence="3">Total insect</tissue>
    </source>
</reference>
<dbReference type="PANTHER" id="PTHR28348">
    <property type="entry name" value="UPF0193 PROTEIN EVG1"/>
    <property type="match status" value="1"/>
</dbReference>
<dbReference type="InParanoid" id="A0A6P8Z598"/>
<accession>A0A6P8Z598</accession>
<dbReference type="AlphaFoldDB" id="A0A6P8Z598"/>